<proteinExistence type="predicted"/>
<evidence type="ECO:0000313" key="2">
    <source>
        <dbReference type="EMBL" id="MBK1444109.1"/>
    </source>
</evidence>
<sequence>MSLKKILLLPISLMMSAAGCAGIGPNATYYMGTTSFQYFTSYHAYMTELNGEEIGGGFGGGMNTSPVKIGSQVITWGETNSKRKHVAKNQIVLTKEQLKGKKYLAVHIYPDETVEITTSNDWPKPTEKGLKLLDQLRK</sequence>
<dbReference type="Proteomes" id="UP000660083">
    <property type="component" value="Unassembled WGS sequence"/>
</dbReference>
<name>K9CNK9_ACIPI</name>
<comment type="caution">
    <text evidence="2">The sequence shown here is derived from an EMBL/GenBank/DDBJ whole genome shotgun (WGS) entry which is preliminary data.</text>
</comment>
<protein>
    <recommendedName>
        <fullName evidence="4">DUF3304 domain-containing protein</fullName>
    </recommendedName>
</protein>
<dbReference type="EMBL" id="JAEFCT010000004">
    <property type="protein sequence ID" value="MBK1444109.1"/>
    <property type="molecule type" value="Genomic_DNA"/>
</dbReference>
<evidence type="ECO:0000313" key="3">
    <source>
        <dbReference type="Proteomes" id="UP000660083"/>
    </source>
</evidence>
<evidence type="ECO:0008006" key="4">
    <source>
        <dbReference type="Google" id="ProtNLM"/>
    </source>
</evidence>
<feature type="signal peptide" evidence="1">
    <location>
        <begin position="1"/>
        <end position="21"/>
    </location>
</feature>
<feature type="chain" id="PRO_5003925265" description="DUF3304 domain-containing protein" evidence="1">
    <location>
        <begin position="22"/>
        <end position="138"/>
    </location>
</feature>
<dbReference type="PROSITE" id="PS51257">
    <property type="entry name" value="PROKAR_LIPOPROTEIN"/>
    <property type="match status" value="1"/>
</dbReference>
<reference evidence="2" key="1">
    <citation type="submission" date="2020-12" db="EMBL/GenBank/DDBJ databases">
        <authorList>
            <person name="Chopjitt P."/>
        </authorList>
    </citation>
    <scope>NUCLEOTIDE SEQUENCE</scope>
    <source>
        <strain evidence="2">AP1</strain>
    </source>
</reference>
<keyword evidence="1" id="KW-0732">Signal</keyword>
<dbReference type="RefSeq" id="WP_002117504.1">
    <property type="nucleotide sequence ID" value="NZ_AMST01000059.1"/>
</dbReference>
<accession>K9CNK9</accession>
<gene>
    <name evidence="2" type="ORF">JDA50_06590</name>
</gene>
<organism evidence="2 3">
    <name type="scientific">Acinetobacter pittii</name>
    <name type="common">Acinetobacter genomosp. 3</name>
    <dbReference type="NCBI Taxonomy" id="48296"/>
    <lineage>
        <taxon>Bacteria</taxon>
        <taxon>Pseudomonadati</taxon>
        <taxon>Pseudomonadota</taxon>
        <taxon>Gammaproteobacteria</taxon>
        <taxon>Moraxellales</taxon>
        <taxon>Moraxellaceae</taxon>
        <taxon>Acinetobacter</taxon>
        <taxon>Acinetobacter calcoaceticus/baumannii complex</taxon>
    </lineage>
</organism>
<dbReference type="AlphaFoldDB" id="K9CNK9"/>
<evidence type="ECO:0000256" key="1">
    <source>
        <dbReference type="SAM" id="SignalP"/>
    </source>
</evidence>
<accession>A0A241Y550</accession>